<feature type="compositionally biased region" description="Polar residues" evidence="1">
    <location>
        <begin position="1"/>
        <end position="11"/>
    </location>
</feature>
<gene>
    <name evidence="2" type="ORF">SARC_10712</name>
</gene>
<feature type="compositionally biased region" description="Basic and acidic residues" evidence="1">
    <location>
        <begin position="46"/>
        <end position="58"/>
    </location>
</feature>
<feature type="compositionally biased region" description="Acidic residues" evidence="1">
    <location>
        <begin position="289"/>
        <end position="300"/>
    </location>
</feature>
<feature type="region of interest" description="Disordered" evidence="1">
    <location>
        <begin position="1"/>
        <end position="183"/>
    </location>
</feature>
<dbReference type="GeneID" id="25911216"/>
<feature type="compositionally biased region" description="Polar residues" evidence="1">
    <location>
        <begin position="358"/>
        <end position="369"/>
    </location>
</feature>
<feature type="compositionally biased region" description="Polar residues" evidence="1">
    <location>
        <begin position="34"/>
        <end position="44"/>
    </location>
</feature>
<name>A0A0L0FJ68_9EUKA</name>
<organism evidence="2 3">
    <name type="scientific">Sphaeroforma arctica JP610</name>
    <dbReference type="NCBI Taxonomy" id="667725"/>
    <lineage>
        <taxon>Eukaryota</taxon>
        <taxon>Ichthyosporea</taxon>
        <taxon>Ichthyophonida</taxon>
        <taxon>Sphaeroforma</taxon>
    </lineage>
</organism>
<keyword evidence="3" id="KW-1185">Reference proteome</keyword>
<dbReference type="Proteomes" id="UP000054560">
    <property type="component" value="Unassembled WGS sequence"/>
</dbReference>
<evidence type="ECO:0000256" key="1">
    <source>
        <dbReference type="SAM" id="MobiDB-lite"/>
    </source>
</evidence>
<evidence type="ECO:0000313" key="3">
    <source>
        <dbReference type="Proteomes" id="UP000054560"/>
    </source>
</evidence>
<feature type="compositionally biased region" description="Basic and acidic residues" evidence="1">
    <location>
        <begin position="71"/>
        <end position="84"/>
    </location>
</feature>
<feature type="region of interest" description="Disordered" evidence="1">
    <location>
        <begin position="253"/>
        <end position="300"/>
    </location>
</feature>
<protein>
    <submittedName>
        <fullName evidence="2">Uncharacterized protein</fullName>
    </submittedName>
</protein>
<dbReference type="RefSeq" id="XP_014150707.1">
    <property type="nucleotide sequence ID" value="XM_014295232.1"/>
</dbReference>
<feature type="compositionally biased region" description="Basic and acidic residues" evidence="1">
    <location>
        <begin position="551"/>
        <end position="576"/>
    </location>
</feature>
<dbReference type="AlphaFoldDB" id="A0A0L0FJ68"/>
<accession>A0A0L0FJ68</accession>
<dbReference type="EMBL" id="KQ242954">
    <property type="protein sequence ID" value="KNC76805.1"/>
    <property type="molecule type" value="Genomic_DNA"/>
</dbReference>
<feature type="compositionally biased region" description="Polar residues" evidence="1">
    <location>
        <begin position="539"/>
        <end position="550"/>
    </location>
</feature>
<sequence>MESASGWTINSAGEIIRQPRALSSRPHTGYYKRATSQIDSQCEYSRTPHVDHASEPNGDHSTAPHKSQSKLKYDSSPKATHESRPSTTPHENINKIPRHRHISEGYSHSRTAHRSQPRVPHESHSKPLHESHGKVSHEISHERLNKVPQQRHPSTGRARPRVYDKSKTRRGLSESSTLNAGETSYRQPATYAGSTHKHSVNVCTPTTGNTPDIVDDDTTESTSNNVATTTKAAAMSAPAYQVNEGVGANMKDLQLLSPSPGRTMRAASPLRARAYSSNSEMNHSSYDDTSSDDGDDSCYDELGENTLEKCVEGLESIFNSDTISSLGGEHLDKNPLRLLRSEPLLKVINKGEYETVQKVRNSQAGAHNGKSTDIDTKKRNSSTKTDTRKRNGSTTNNDTKKCDNSTNTNTRVRGVGSGEALNILGISEAAEPANVLSSHVISTAVPLPVNSAGKKIVIPTDLPVMVCLKKRQVILKTTAEKMSHSQGRPDVSLYRYILLKRLFNANVKRIETVVDQTTQSMMINKQDMAKTSRWKAKSTEGTMASTSTRRASLDQREQEVDRNHHQDLTRKQDTRRGMSYKYNQSASGTKRVIRIPAGGVSQQARLSIKQQVA</sequence>
<feature type="compositionally biased region" description="Polar residues" evidence="1">
    <location>
        <begin position="173"/>
        <end position="183"/>
    </location>
</feature>
<feature type="region of interest" description="Disordered" evidence="1">
    <location>
        <begin position="358"/>
        <end position="413"/>
    </location>
</feature>
<reference evidence="2 3" key="1">
    <citation type="submission" date="2011-02" db="EMBL/GenBank/DDBJ databases">
        <title>The Genome Sequence of Sphaeroforma arctica JP610.</title>
        <authorList>
            <consortium name="The Broad Institute Genome Sequencing Platform"/>
            <person name="Russ C."/>
            <person name="Cuomo C."/>
            <person name="Young S.K."/>
            <person name="Zeng Q."/>
            <person name="Gargeya S."/>
            <person name="Alvarado L."/>
            <person name="Berlin A."/>
            <person name="Chapman S.B."/>
            <person name="Chen Z."/>
            <person name="Freedman E."/>
            <person name="Gellesch M."/>
            <person name="Goldberg J."/>
            <person name="Griggs A."/>
            <person name="Gujja S."/>
            <person name="Heilman E."/>
            <person name="Heiman D."/>
            <person name="Howarth C."/>
            <person name="Mehta T."/>
            <person name="Neiman D."/>
            <person name="Pearson M."/>
            <person name="Roberts A."/>
            <person name="Saif S."/>
            <person name="Shea T."/>
            <person name="Shenoy N."/>
            <person name="Sisk P."/>
            <person name="Stolte C."/>
            <person name="Sykes S."/>
            <person name="White J."/>
            <person name="Yandava C."/>
            <person name="Burger G."/>
            <person name="Gray M.W."/>
            <person name="Holland P.W.H."/>
            <person name="King N."/>
            <person name="Lang F.B.F."/>
            <person name="Roger A.J."/>
            <person name="Ruiz-Trillo I."/>
            <person name="Haas B."/>
            <person name="Nusbaum C."/>
            <person name="Birren B."/>
        </authorList>
    </citation>
    <scope>NUCLEOTIDE SEQUENCE [LARGE SCALE GENOMIC DNA]</scope>
    <source>
        <strain evidence="2 3">JP610</strain>
    </source>
</reference>
<proteinExistence type="predicted"/>
<feature type="compositionally biased region" description="Basic and acidic residues" evidence="1">
    <location>
        <begin position="119"/>
        <end position="145"/>
    </location>
</feature>
<feature type="region of interest" description="Disordered" evidence="1">
    <location>
        <begin position="536"/>
        <end position="587"/>
    </location>
</feature>
<evidence type="ECO:0000313" key="2">
    <source>
        <dbReference type="EMBL" id="KNC76805.1"/>
    </source>
</evidence>